<sequence length="144" mass="16439">MEAHQSFVTKQQLIDIAFDKVFSRLAREGHYELVSALGAALHCGKITVTYYCENYPGGADCLMFCMPNKKTALIMIKHADVLFAALHEAFSIMQLRICTIQNPLTKVDQPDNTYAFRVKIAPDLVVHKFWYKKHPTWLTYLKAA</sequence>
<protein>
    <submittedName>
        <fullName evidence="1">Uncharacterized protein</fullName>
    </submittedName>
</protein>
<dbReference type="RefSeq" id="WP_106167733.1">
    <property type="nucleotide sequence ID" value="NZ_JAVKZF010000002.1"/>
</dbReference>
<name>A0AB37UI47_9CYAN</name>
<dbReference type="EMBL" id="RSCK01000032">
    <property type="protein sequence ID" value="RUT11057.1"/>
    <property type="molecule type" value="Genomic_DNA"/>
</dbReference>
<accession>A0AB37UI47</accession>
<dbReference type="Proteomes" id="UP000282574">
    <property type="component" value="Unassembled WGS sequence"/>
</dbReference>
<evidence type="ECO:0000313" key="1">
    <source>
        <dbReference type="EMBL" id="RUT11057.1"/>
    </source>
</evidence>
<dbReference type="AlphaFoldDB" id="A0AB37UI47"/>
<reference evidence="1 2" key="1">
    <citation type="journal article" date="2019" name="Genome Biol. Evol.">
        <title>Day and night: Metabolic profiles and evolutionary relationships of six axenic non-marine cyanobacteria.</title>
        <authorList>
            <person name="Will S.E."/>
            <person name="Henke P."/>
            <person name="Boedeker C."/>
            <person name="Huang S."/>
            <person name="Brinkmann H."/>
            <person name="Rohde M."/>
            <person name="Jarek M."/>
            <person name="Friedl T."/>
            <person name="Seufert S."/>
            <person name="Schumacher M."/>
            <person name="Overmann J."/>
            <person name="Neumann-Schaal M."/>
            <person name="Petersen J."/>
        </authorList>
    </citation>
    <scope>NUCLEOTIDE SEQUENCE [LARGE SCALE GENOMIC DNA]</scope>
    <source>
        <strain evidence="1 2">SAG 39.79</strain>
    </source>
</reference>
<keyword evidence="2" id="KW-1185">Reference proteome</keyword>
<comment type="caution">
    <text evidence="1">The sequence shown here is derived from an EMBL/GenBank/DDBJ whole genome shotgun (WGS) entry which is preliminary data.</text>
</comment>
<evidence type="ECO:0000313" key="2">
    <source>
        <dbReference type="Proteomes" id="UP000282574"/>
    </source>
</evidence>
<proteinExistence type="predicted"/>
<gene>
    <name evidence="1" type="ORF">DSM107010_36910</name>
</gene>
<organism evidence="1 2">
    <name type="scientific">Chroococcidiopsis cubana SAG 39.79</name>
    <dbReference type="NCBI Taxonomy" id="388085"/>
    <lineage>
        <taxon>Bacteria</taxon>
        <taxon>Bacillati</taxon>
        <taxon>Cyanobacteriota</taxon>
        <taxon>Cyanophyceae</taxon>
        <taxon>Chroococcidiopsidales</taxon>
        <taxon>Chroococcidiopsidaceae</taxon>
        <taxon>Chroococcidiopsis</taxon>
    </lineage>
</organism>